<protein>
    <submittedName>
        <fullName evidence="2">Antibiotic biosynthesis monooxygenase</fullName>
    </submittedName>
</protein>
<dbReference type="GO" id="GO:0004497">
    <property type="term" value="F:monooxygenase activity"/>
    <property type="evidence" value="ECO:0007669"/>
    <property type="project" value="UniProtKB-KW"/>
</dbReference>
<feature type="domain" description="ABM" evidence="1">
    <location>
        <begin position="8"/>
        <end position="96"/>
    </location>
</feature>
<evidence type="ECO:0000313" key="2">
    <source>
        <dbReference type="EMBL" id="GGN36554.1"/>
    </source>
</evidence>
<comment type="caution">
    <text evidence="2">The sequence shown here is derived from an EMBL/GenBank/DDBJ whole genome shotgun (WGS) entry which is preliminary data.</text>
</comment>
<dbReference type="Pfam" id="PF03992">
    <property type="entry name" value="ABM"/>
    <property type="match status" value="1"/>
</dbReference>
<dbReference type="GeneID" id="301546926"/>
<dbReference type="PROSITE" id="PS51725">
    <property type="entry name" value="ABM"/>
    <property type="match status" value="1"/>
</dbReference>
<accession>A0ABQ2J1N7</accession>
<gene>
    <name evidence="2" type="ORF">GCM10012285_10440</name>
</gene>
<proteinExistence type="predicted"/>
<dbReference type="InterPro" id="IPR007138">
    <property type="entry name" value="ABM_dom"/>
</dbReference>
<sequence>MAHPEKAFRVLLRVETRPGMAADFERTWLEIGAAVTSNPANLGQWLMRSTEEEHIYYIISDWTDEPGFRAFEHSEQHVKHRERLHPFRSGGSMATMQVVCHLPKAEAATA</sequence>
<keyword evidence="2" id="KW-0503">Monooxygenase</keyword>
<keyword evidence="3" id="KW-1185">Reference proteome</keyword>
<dbReference type="EMBL" id="BMND01000003">
    <property type="protein sequence ID" value="GGN36554.1"/>
    <property type="molecule type" value="Genomic_DNA"/>
</dbReference>
<evidence type="ECO:0000313" key="3">
    <source>
        <dbReference type="Proteomes" id="UP000600080"/>
    </source>
</evidence>
<keyword evidence="2" id="KW-0560">Oxidoreductase</keyword>
<name>A0ABQ2J1N7_9ACTN</name>
<reference evidence="3" key="1">
    <citation type="journal article" date="2019" name="Int. J. Syst. Evol. Microbiol.">
        <title>The Global Catalogue of Microorganisms (GCM) 10K type strain sequencing project: providing services to taxonomists for standard genome sequencing and annotation.</title>
        <authorList>
            <consortium name="The Broad Institute Genomics Platform"/>
            <consortium name="The Broad Institute Genome Sequencing Center for Infectious Disease"/>
            <person name="Wu L."/>
            <person name="Ma J."/>
        </authorList>
    </citation>
    <scope>NUCLEOTIDE SEQUENCE [LARGE SCALE GENOMIC DNA]</scope>
    <source>
        <strain evidence="3">CGMCC 4.7323</strain>
    </source>
</reference>
<organism evidence="2 3">
    <name type="scientific">Streptomyces kronopolitis</name>
    <dbReference type="NCBI Taxonomy" id="1612435"/>
    <lineage>
        <taxon>Bacteria</taxon>
        <taxon>Bacillati</taxon>
        <taxon>Actinomycetota</taxon>
        <taxon>Actinomycetes</taxon>
        <taxon>Kitasatosporales</taxon>
        <taxon>Streptomycetaceae</taxon>
        <taxon>Streptomyces</taxon>
    </lineage>
</organism>
<dbReference type="SUPFAM" id="SSF54909">
    <property type="entry name" value="Dimeric alpha+beta barrel"/>
    <property type="match status" value="1"/>
</dbReference>
<dbReference type="RefSeq" id="WP_189096353.1">
    <property type="nucleotide sequence ID" value="NZ_BMND01000003.1"/>
</dbReference>
<dbReference type="InterPro" id="IPR011008">
    <property type="entry name" value="Dimeric_a/b-barrel"/>
</dbReference>
<dbReference type="Proteomes" id="UP000600080">
    <property type="component" value="Unassembled WGS sequence"/>
</dbReference>
<dbReference type="Gene3D" id="3.30.70.100">
    <property type="match status" value="1"/>
</dbReference>
<evidence type="ECO:0000259" key="1">
    <source>
        <dbReference type="PROSITE" id="PS51725"/>
    </source>
</evidence>